<evidence type="ECO:0000256" key="2">
    <source>
        <dbReference type="ARBA" id="ARBA00022840"/>
    </source>
</evidence>
<dbReference type="Gene3D" id="3.40.50.300">
    <property type="entry name" value="P-loop containing nucleotide triphosphate hydrolases"/>
    <property type="match status" value="1"/>
</dbReference>
<evidence type="ECO:0000256" key="1">
    <source>
        <dbReference type="ARBA" id="ARBA00022741"/>
    </source>
</evidence>
<dbReference type="PANTHER" id="PTHR12755:SF6">
    <property type="entry name" value="POLYRIBONUCLEOTIDE 5'-HYDROXYL-KINASE CLP1"/>
    <property type="match status" value="1"/>
</dbReference>
<dbReference type="Proteomes" id="UP000244811">
    <property type="component" value="Chromosome 1"/>
</dbReference>
<dbReference type="GO" id="GO:0051734">
    <property type="term" value="F:ATP-dependent polynucleotide 5'-hydroxyl-kinase activity"/>
    <property type="evidence" value="ECO:0007669"/>
    <property type="project" value="UniProtKB-EC"/>
</dbReference>
<keyword evidence="1" id="KW-0547">Nucleotide-binding</keyword>
<dbReference type="InterPro" id="IPR027417">
    <property type="entry name" value="P-loop_NTPase"/>
</dbReference>
<dbReference type="AlphaFoldDB" id="A0A976MCL7"/>
<dbReference type="PANTHER" id="PTHR12755">
    <property type="entry name" value="CLEAVAGE/POLYADENYLATION FACTOR IA SUBUNIT CLP1P"/>
    <property type="match status" value="1"/>
</dbReference>
<sequence>MFQPIRTYNLAPFSELRVVTENFHSSVPILPSITLLNTSNSSSSAYEKGAAEIFGKELVPGVELELGEGEKLAIFTWVGCSLQIKGVVQQEYEAPDNSMKEYLNVISALDAERESACLKNKQGPRVLVTGSPSSGKSSFCMILCNYAFRSGWTPVFVEADPRGSTDKRPIRFHPGTVGATVITDMEDVTPKNPLVYFYGYSYSNDNEWLYNHTMKALSASAELMLEENLRNQPQNRRTDEVNDIGKYIAASGMIINAPYQASKETITRLADIFKITMIIVIDSPSIHQDLIKYYLLSKNIMDPAATSYISNLAFNQPTNQTEQAEEPKSTGNKNGGRSEDKSEMLVLSSSKLEGVVAVDHNRLKYINYINWANYFEIGSLGKMHIIKFNMNQANFVFIETIEPLSRDALPTDEEYVARHKELYCNAWSGDPLSLTNLVLAVPSTQDAKLVPYSNILGFFHVRSVEQYHEESREENLEPAYKLEVCCQTIYSPTSLPSHLVVPGDFKTMKFAQF</sequence>
<feature type="region of interest" description="Disordered" evidence="3">
    <location>
        <begin position="318"/>
        <end position="340"/>
    </location>
</feature>
<protein>
    <submittedName>
        <fullName evidence="6">Polynucleotide 5'-hydroxyl-kinase</fullName>
        <ecNumber evidence="6">2.7.1.78</ecNumber>
    </submittedName>
</protein>
<keyword evidence="6" id="KW-0808">Transferase</keyword>
<dbReference type="InterPro" id="IPR038239">
    <property type="entry name" value="Clp1_N_sf"/>
</dbReference>
<dbReference type="Gene3D" id="2.60.120.1030">
    <property type="entry name" value="Clp1, DNA binding domain"/>
    <property type="match status" value="1"/>
</dbReference>
<dbReference type="EC" id="2.7.1.78" evidence="6"/>
<evidence type="ECO:0000313" key="7">
    <source>
        <dbReference type="Proteomes" id="UP000244811"/>
    </source>
</evidence>
<dbReference type="Pfam" id="PF16575">
    <property type="entry name" value="CLP1_P"/>
    <property type="match status" value="1"/>
</dbReference>
<name>A0A976MCL7_THEOR</name>
<evidence type="ECO:0000259" key="5">
    <source>
        <dbReference type="Pfam" id="PF16575"/>
    </source>
</evidence>
<dbReference type="EMBL" id="CP056069">
    <property type="protein sequence ID" value="UKK00672.2"/>
    <property type="molecule type" value="Genomic_DNA"/>
</dbReference>
<evidence type="ECO:0000313" key="6">
    <source>
        <dbReference type="EMBL" id="UKK00672.2"/>
    </source>
</evidence>
<dbReference type="InterPro" id="IPR045116">
    <property type="entry name" value="Clp1/Grc3"/>
</dbReference>
<dbReference type="GO" id="GO:0005524">
    <property type="term" value="F:ATP binding"/>
    <property type="evidence" value="ECO:0007669"/>
    <property type="project" value="UniProtKB-KW"/>
</dbReference>
<dbReference type="GO" id="GO:0005634">
    <property type="term" value="C:nucleus"/>
    <property type="evidence" value="ECO:0007669"/>
    <property type="project" value="TreeGrafter"/>
</dbReference>
<gene>
    <name evidence="6" type="ORF">MACK_000746</name>
</gene>
<feature type="domain" description="Clp1 N-terminal" evidence="4">
    <location>
        <begin position="48"/>
        <end position="116"/>
    </location>
</feature>
<evidence type="ECO:0000256" key="3">
    <source>
        <dbReference type="SAM" id="MobiDB-lite"/>
    </source>
</evidence>
<dbReference type="GO" id="GO:0006388">
    <property type="term" value="P:tRNA splicing, via endonucleolytic cleavage and ligation"/>
    <property type="evidence" value="ECO:0007669"/>
    <property type="project" value="TreeGrafter"/>
</dbReference>
<keyword evidence="2" id="KW-0067">ATP-binding</keyword>
<organism evidence="6 7">
    <name type="scientific">Theileria orientalis</name>
    <dbReference type="NCBI Taxonomy" id="68886"/>
    <lineage>
        <taxon>Eukaryota</taxon>
        <taxon>Sar</taxon>
        <taxon>Alveolata</taxon>
        <taxon>Apicomplexa</taxon>
        <taxon>Aconoidasida</taxon>
        <taxon>Piroplasmida</taxon>
        <taxon>Theileriidae</taxon>
        <taxon>Theileria</taxon>
    </lineage>
</organism>
<dbReference type="InterPro" id="IPR032319">
    <property type="entry name" value="CLP1_P"/>
</dbReference>
<evidence type="ECO:0000259" key="4">
    <source>
        <dbReference type="Pfam" id="PF16573"/>
    </source>
</evidence>
<reference evidence="6" key="1">
    <citation type="submission" date="2022-07" db="EMBL/GenBank/DDBJ databases">
        <title>Evaluation of T. orientalis genome assembly methods using nanopore sequencing and analysis of variation between genomes.</title>
        <authorList>
            <person name="Yam J."/>
            <person name="Micallef M.L."/>
            <person name="Liu M."/>
            <person name="Djordjevic S.P."/>
            <person name="Bogema D.R."/>
            <person name="Jenkins C."/>
        </authorList>
    </citation>
    <scope>NUCLEOTIDE SEQUENCE</scope>
    <source>
        <strain evidence="6">Goon Nure</strain>
    </source>
</reference>
<proteinExistence type="predicted"/>
<feature type="domain" description="Clp1 P-loop" evidence="5">
    <location>
        <begin position="130"/>
        <end position="290"/>
    </location>
</feature>
<dbReference type="Pfam" id="PF16573">
    <property type="entry name" value="CLP1_N"/>
    <property type="match status" value="1"/>
</dbReference>
<dbReference type="SUPFAM" id="SSF52540">
    <property type="entry name" value="P-loop containing nucleoside triphosphate hydrolases"/>
    <property type="match status" value="1"/>
</dbReference>
<dbReference type="InterPro" id="IPR032324">
    <property type="entry name" value="Clp1_N"/>
</dbReference>
<accession>A0A976MCL7</accession>